<organism evidence="2 3">
    <name type="scientific">Solanum tuberosum</name>
    <name type="common">Potato</name>
    <dbReference type="NCBI Taxonomy" id="4113"/>
    <lineage>
        <taxon>Eukaryota</taxon>
        <taxon>Viridiplantae</taxon>
        <taxon>Streptophyta</taxon>
        <taxon>Embryophyta</taxon>
        <taxon>Tracheophyta</taxon>
        <taxon>Spermatophyta</taxon>
        <taxon>Magnoliopsida</taxon>
        <taxon>eudicotyledons</taxon>
        <taxon>Gunneridae</taxon>
        <taxon>Pentapetalae</taxon>
        <taxon>asterids</taxon>
        <taxon>lamiids</taxon>
        <taxon>Solanales</taxon>
        <taxon>Solanaceae</taxon>
        <taxon>Solanoideae</taxon>
        <taxon>Solaneae</taxon>
        <taxon>Solanum</taxon>
    </lineage>
</organism>
<reference evidence="3" key="1">
    <citation type="journal article" date="2011" name="Nature">
        <title>Genome sequence and analysis of the tuber crop potato.</title>
        <authorList>
            <consortium name="The Potato Genome Sequencing Consortium"/>
        </authorList>
    </citation>
    <scope>NUCLEOTIDE SEQUENCE [LARGE SCALE GENOMIC DNA]</scope>
    <source>
        <strain evidence="3">cv. DM1-3 516 R44</strain>
    </source>
</reference>
<keyword evidence="3" id="KW-1185">Reference proteome</keyword>
<proteinExistence type="predicted"/>
<sequence length="68" mass="7053">MEFPVVIGIVLIIIVLVSVFFTACKLLCCLCACLGRGKNTTAMVEVGAVVVEMDNSGTSYGCCCGDDG</sequence>
<dbReference type="AlphaFoldDB" id="M1ADK4"/>
<evidence type="ECO:0000256" key="1">
    <source>
        <dbReference type="SAM" id="Phobius"/>
    </source>
</evidence>
<accession>M1ADK4</accession>
<keyword evidence="1" id="KW-0812">Transmembrane</keyword>
<dbReference type="Gramene" id="PGSC0003DMT400020483">
    <property type="protein sequence ID" value="PGSC0003DMT400020483"/>
    <property type="gene ID" value="PGSC0003DMG400007916"/>
</dbReference>
<dbReference type="HOGENOM" id="CLU_2798920_0_0_1"/>
<evidence type="ECO:0000313" key="2">
    <source>
        <dbReference type="EnsemblPlants" id="PGSC0003DMT400020483"/>
    </source>
</evidence>
<feature type="transmembrane region" description="Helical" evidence="1">
    <location>
        <begin position="6"/>
        <end position="34"/>
    </location>
</feature>
<dbReference type="EnsemblPlants" id="PGSC0003DMT400020483">
    <property type="protein sequence ID" value="PGSC0003DMT400020483"/>
    <property type="gene ID" value="PGSC0003DMG400007916"/>
</dbReference>
<dbReference type="InParanoid" id="M1ADK4"/>
<keyword evidence="1" id="KW-1133">Transmembrane helix</keyword>
<keyword evidence="1" id="KW-0472">Membrane</keyword>
<name>M1ADK4_SOLTU</name>
<evidence type="ECO:0000313" key="3">
    <source>
        <dbReference type="Proteomes" id="UP000011115"/>
    </source>
</evidence>
<dbReference type="PaxDb" id="4113-PGSC0003DMT400020483"/>
<dbReference type="Proteomes" id="UP000011115">
    <property type="component" value="Unassembled WGS sequence"/>
</dbReference>
<protein>
    <submittedName>
        <fullName evidence="2">Uncharacterized protein</fullName>
    </submittedName>
</protein>
<reference evidence="2" key="2">
    <citation type="submission" date="2015-06" db="UniProtKB">
        <authorList>
            <consortium name="EnsemblPlants"/>
        </authorList>
    </citation>
    <scope>IDENTIFICATION</scope>
    <source>
        <strain evidence="2">DM1-3 516 R44</strain>
    </source>
</reference>